<evidence type="ECO:0000313" key="5">
    <source>
        <dbReference type="Proteomes" id="UP000239590"/>
    </source>
</evidence>
<comment type="caution">
    <text evidence="4">The sequence shown here is derived from an EMBL/GenBank/DDBJ whole genome shotgun (WGS) entry which is preliminary data.</text>
</comment>
<name>A0A2S7IIK2_9BACT</name>
<evidence type="ECO:0000256" key="2">
    <source>
        <dbReference type="PROSITE-ProRule" id="PRU00169"/>
    </source>
</evidence>
<accession>A0A2S7IIK2</accession>
<dbReference type="SUPFAM" id="SSF52172">
    <property type="entry name" value="CheY-like"/>
    <property type="match status" value="1"/>
</dbReference>
<keyword evidence="5" id="KW-1185">Reference proteome</keyword>
<dbReference type="AlphaFoldDB" id="A0A2S7IIK2"/>
<dbReference type="Proteomes" id="UP000239590">
    <property type="component" value="Unassembled WGS sequence"/>
</dbReference>
<evidence type="ECO:0000256" key="1">
    <source>
        <dbReference type="ARBA" id="ARBA00022553"/>
    </source>
</evidence>
<proteinExistence type="predicted"/>
<dbReference type="SMART" id="SM00448">
    <property type="entry name" value="REC"/>
    <property type="match status" value="1"/>
</dbReference>
<dbReference type="OrthoDB" id="9789181at2"/>
<dbReference type="InterPro" id="IPR011006">
    <property type="entry name" value="CheY-like_superfamily"/>
</dbReference>
<reference evidence="5" key="1">
    <citation type="submission" date="2018-02" db="EMBL/GenBank/DDBJ databases">
        <title>Genome sequencing of Solimonas sp. HR-BB.</title>
        <authorList>
            <person name="Lee Y."/>
            <person name="Jeon C.O."/>
        </authorList>
    </citation>
    <scope>NUCLEOTIDE SEQUENCE [LARGE SCALE GENOMIC DNA]</scope>
    <source>
        <strain evidence="5">HR-U</strain>
    </source>
</reference>
<dbReference type="Pfam" id="PF00072">
    <property type="entry name" value="Response_reg"/>
    <property type="match status" value="1"/>
</dbReference>
<evidence type="ECO:0000313" key="4">
    <source>
        <dbReference type="EMBL" id="PQA56112.1"/>
    </source>
</evidence>
<feature type="domain" description="Response regulatory" evidence="3">
    <location>
        <begin position="12"/>
        <end position="128"/>
    </location>
</feature>
<dbReference type="GO" id="GO:0000160">
    <property type="term" value="P:phosphorelay signal transduction system"/>
    <property type="evidence" value="ECO:0007669"/>
    <property type="project" value="InterPro"/>
</dbReference>
<dbReference type="EMBL" id="PTRA01000003">
    <property type="protein sequence ID" value="PQA56112.1"/>
    <property type="molecule type" value="Genomic_DNA"/>
</dbReference>
<dbReference type="PANTHER" id="PTHR44591">
    <property type="entry name" value="STRESS RESPONSE REGULATOR PROTEIN 1"/>
    <property type="match status" value="1"/>
</dbReference>
<organism evidence="4 5">
    <name type="scientific">Siphonobacter curvatus</name>
    <dbReference type="NCBI Taxonomy" id="2094562"/>
    <lineage>
        <taxon>Bacteria</taxon>
        <taxon>Pseudomonadati</taxon>
        <taxon>Bacteroidota</taxon>
        <taxon>Cytophagia</taxon>
        <taxon>Cytophagales</taxon>
        <taxon>Cytophagaceae</taxon>
        <taxon>Siphonobacter</taxon>
    </lineage>
</organism>
<gene>
    <name evidence="4" type="ORF">C5O19_17290</name>
</gene>
<dbReference type="Gene3D" id="3.40.50.2300">
    <property type="match status" value="1"/>
</dbReference>
<sequence>MNPPNSTLEKSTILILDDEPMTRKVLQLCLNKEFDTIIKDDGMAGMSYIETGSPVDLVIADLNMPHLNGKEFLKVLRGSNLFGHIPVIILSGSEESNDRIQCLELGADDFMTKPFNPLEIIAKVKAVLRRVYK</sequence>
<feature type="modified residue" description="4-aspartylphosphate" evidence="2">
    <location>
        <position position="61"/>
    </location>
</feature>
<evidence type="ECO:0000259" key="3">
    <source>
        <dbReference type="PROSITE" id="PS50110"/>
    </source>
</evidence>
<protein>
    <submittedName>
        <fullName evidence="4">Two-component system response regulator</fullName>
    </submittedName>
</protein>
<dbReference type="PROSITE" id="PS50110">
    <property type="entry name" value="RESPONSE_REGULATORY"/>
    <property type="match status" value="1"/>
</dbReference>
<keyword evidence="1 2" id="KW-0597">Phosphoprotein</keyword>
<dbReference type="InterPro" id="IPR001789">
    <property type="entry name" value="Sig_transdc_resp-reg_receiver"/>
</dbReference>
<dbReference type="InterPro" id="IPR050595">
    <property type="entry name" value="Bact_response_regulator"/>
</dbReference>
<dbReference type="PANTHER" id="PTHR44591:SF3">
    <property type="entry name" value="RESPONSE REGULATORY DOMAIN-CONTAINING PROTEIN"/>
    <property type="match status" value="1"/>
</dbReference>